<dbReference type="SMART" id="SM00849">
    <property type="entry name" value="Lactamase_B"/>
    <property type="match status" value="1"/>
</dbReference>
<dbReference type="PANTHER" id="PTHR42951">
    <property type="entry name" value="METALLO-BETA-LACTAMASE DOMAIN-CONTAINING"/>
    <property type="match status" value="1"/>
</dbReference>
<gene>
    <name evidence="2" type="ORF">IAA67_07115</name>
</gene>
<dbReference type="EMBL" id="DVFN01000102">
    <property type="protein sequence ID" value="HIQ70081.1"/>
    <property type="molecule type" value="Genomic_DNA"/>
</dbReference>
<accession>A0A9D0Z7M8</accession>
<dbReference type="InterPro" id="IPR050855">
    <property type="entry name" value="NDM-1-like"/>
</dbReference>
<proteinExistence type="predicted"/>
<reference evidence="2" key="2">
    <citation type="journal article" date="2021" name="PeerJ">
        <title>Extensive microbial diversity within the chicken gut microbiome revealed by metagenomics and culture.</title>
        <authorList>
            <person name="Gilroy R."/>
            <person name="Ravi A."/>
            <person name="Getino M."/>
            <person name="Pursley I."/>
            <person name="Horton D.L."/>
            <person name="Alikhan N.F."/>
            <person name="Baker D."/>
            <person name="Gharbi K."/>
            <person name="Hall N."/>
            <person name="Watson M."/>
            <person name="Adriaenssens E.M."/>
            <person name="Foster-Nyarko E."/>
            <person name="Jarju S."/>
            <person name="Secka A."/>
            <person name="Antonio M."/>
            <person name="Oren A."/>
            <person name="Chaudhuri R.R."/>
            <person name="La Ragione R."/>
            <person name="Hildebrand F."/>
            <person name="Pallen M.J."/>
        </authorList>
    </citation>
    <scope>NUCLEOTIDE SEQUENCE</scope>
    <source>
        <strain evidence="2">ChiSjej2B20-13462</strain>
    </source>
</reference>
<feature type="domain" description="Metallo-beta-lactamase" evidence="1">
    <location>
        <begin position="23"/>
        <end position="189"/>
    </location>
</feature>
<comment type="caution">
    <text evidence="2">The sequence shown here is derived from an EMBL/GenBank/DDBJ whole genome shotgun (WGS) entry which is preliminary data.</text>
</comment>
<dbReference type="SUPFAM" id="SSF56281">
    <property type="entry name" value="Metallo-hydrolase/oxidoreductase"/>
    <property type="match status" value="1"/>
</dbReference>
<reference evidence="2" key="1">
    <citation type="submission" date="2020-10" db="EMBL/GenBank/DDBJ databases">
        <authorList>
            <person name="Gilroy R."/>
        </authorList>
    </citation>
    <scope>NUCLEOTIDE SEQUENCE</scope>
    <source>
        <strain evidence="2">ChiSjej2B20-13462</strain>
    </source>
</reference>
<dbReference type="Proteomes" id="UP000886874">
    <property type="component" value="Unassembled WGS sequence"/>
</dbReference>
<sequence>MECRIVSLDDQTWRIEEFDAKDSVYLYLLAGDRSALLLDTGFGQIDVPAAVTALTCLPLTVVHSHGHFDHIGGDRSFEAVYLHPADRPLYDLHRARLSQPGSARVLDLTDGQLFDLGGRTLEVLHVPGHSPGSVCLLDRERRWLFTGDTCCKADVLLCLEYSGTVTEYAASIAKLQARRDAFDCTWPSHHTVPVDPSILDQFARAARRVLDGAPLQPYETPFGTFRRLAQDDIGIVCTEETAR</sequence>
<dbReference type="PANTHER" id="PTHR42951:SF22">
    <property type="entry name" value="METALLO BETA-LACTAMASE SUPERFAMILY LIPOPROTEIN"/>
    <property type="match status" value="1"/>
</dbReference>
<dbReference type="InterPro" id="IPR001279">
    <property type="entry name" value="Metallo-B-lactamas"/>
</dbReference>
<dbReference type="AlphaFoldDB" id="A0A9D0Z7M8"/>
<dbReference type="Pfam" id="PF00753">
    <property type="entry name" value="Lactamase_B"/>
    <property type="match status" value="1"/>
</dbReference>
<organism evidence="2 3">
    <name type="scientific">Candidatus Avoscillospira stercorigallinarum</name>
    <dbReference type="NCBI Taxonomy" id="2840708"/>
    <lineage>
        <taxon>Bacteria</taxon>
        <taxon>Bacillati</taxon>
        <taxon>Bacillota</taxon>
        <taxon>Clostridia</taxon>
        <taxon>Eubacteriales</taxon>
        <taxon>Oscillospiraceae</taxon>
        <taxon>Oscillospiraceae incertae sedis</taxon>
        <taxon>Candidatus Avoscillospira</taxon>
    </lineage>
</organism>
<dbReference type="InterPro" id="IPR036866">
    <property type="entry name" value="RibonucZ/Hydroxyglut_hydro"/>
</dbReference>
<evidence type="ECO:0000259" key="1">
    <source>
        <dbReference type="SMART" id="SM00849"/>
    </source>
</evidence>
<evidence type="ECO:0000313" key="2">
    <source>
        <dbReference type="EMBL" id="HIQ70081.1"/>
    </source>
</evidence>
<name>A0A9D0Z7M8_9FIRM</name>
<protein>
    <submittedName>
        <fullName evidence="2">MBL fold metallo-hydrolase</fullName>
    </submittedName>
</protein>
<dbReference type="Gene3D" id="3.60.15.10">
    <property type="entry name" value="Ribonuclease Z/Hydroxyacylglutathione hydrolase-like"/>
    <property type="match status" value="1"/>
</dbReference>
<evidence type="ECO:0000313" key="3">
    <source>
        <dbReference type="Proteomes" id="UP000886874"/>
    </source>
</evidence>